<dbReference type="PANTHER" id="PTHR34075">
    <property type="entry name" value="BLR3430 PROTEIN"/>
    <property type="match status" value="1"/>
</dbReference>
<sequence>MTVTTTPLEPALFASLDPPRLAGSRCADCGTVTFPAATSCPRCTGQQVLAHVLPDRGTVWSWTVQRFCPKPPYLPPDGGFRPFAVGYVDLGEVLVEARLVAEPEQLSIGAPVRLVLEPAVGVDGAPAVGHAFAPVAEGA</sequence>
<accession>A0A7K3WGG1</accession>
<evidence type="ECO:0008006" key="5">
    <source>
        <dbReference type="Google" id="ProtNLM"/>
    </source>
</evidence>
<evidence type="ECO:0000259" key="2">
    <source>
        <dbReference type="Pfam" id="PF12172"/>
    </source>
</evidence>
<dbReference type="InterPro" id="IPR022002">
    <property type="entry name" value="ChsH2_Znr"/>
</dbReference>
<organism evidence="3 4">
    <name type="scientific">Goekera deserti</name>
    <dbReference type="NCBI Taxonomy" id="2497753"/>
    <lineage>
        <taxon>Bacteria</taxon>
        <taxon>Bacillati</taxon>
        <taxon>Actinomycetota</taxon>
        <taxon>Actinomycetes</taxon>
        <taxon>Geodermatophilales</taxon>
        <taxon>Geodermatophilaceae</taxon>
        <taxon>Goekera</taxon>
    </lineage>
</organism>
<dbReference type="PANTHER" id="PTHR34075:SF5">
    <property type="entry name" value="BLR3430 PROTEIN"/>
    <property type="match status" value="1"/>
</dbReference>
<name>A0A7K3WGG1_9ACTN</name>
<dbReference type="InterPro" id="IPR012340">
    <property type="entry name" value="NA-bd_OB-fold"/>
</dbReference>
<dbReference type="Proteomes" id="UP000470470">
    <property type="component" value="Unassembled WGS sequence"/>
</dbReference>
<reference evidence="3 4" key="1">
    <citation type="submission" date="2020-02" db="EMBL/GenBank/DDBJ databases">
        <title>The whole genome sequence of CPCC 205119.</title>
        <authorList>
            <person name="Jiang Z."/>
        </authorList>
    </citation>
    <scope>NUCLEOTIDE SEQUENCE [LARGE SCALE GENOMIC DNA]</scope>
    <source>
        <strain evidence="3 4">CPCC 205119</strain>
    </source>
</reference>
<dbReference type="Gene3D" id="6.10.30.10">
    <property type="match status" value="1"/>
</dbReference>
<proteinExistence type="predicted"/>
<dbReference type="SUPFAM" id="SSF50249">
    <property type="entry name" value="Nucleic acid-binding proteins"/>
    <property type="match status" value="1"/>
</dbReference>
<evidence type="ECO:0000313" key="4">
    <source>
        <dbReference type="Proteomes" id="UP000470470"/>
    </source>
</evidence>
<dbReference type="AlphaFoldDB" id="A0A7K3WGG1"/>
<keyword evidence="4" id="KW-1185">Reference proteome</keyword>
<evidence type="ECO:0000313" key="3">
    <source>
        <dbReference type="EMBL" id="NEL55456.1"/>
    </source>
</evidence>
<dbReference type="Pfam" id="PF12172">
    <property type="entry name" value="zf-ChsH2"/>
    <property type="match status" value="1"/>
</dbReference>
<comment type="caution">
    <text evidence="3">The sequence shown here is derived from an EMBL/GenBank/DDBJ whole genome shotgun (WGS) entry which is preliminary data.</text>
</comment>
<evidence type="ECO:0000259" key="1">
    <source>
        <dbReference type="Pfam" id="PF01796"/>
    </source>
</evidence>
<dbReference type="Pfam" id="PF01796">
    <property type="entry name" value="OB_ChsH2_C"/>
    <property type="match status" value="1"/>
</dbReference>
<feature type="domain" description="ChsH2 rubredoxin-like zinc ribbon" evidence="2">
    <location>
        <begin position="15"/>
        <end position="45"/>
    </location>
</feature>
<feature type="domain" description="ChsH2 C-terminal OB-fold" evidence="1">
    <location>
        <begin position="52"/>
        <end position="116"/>
    </location>
</feature>
<gene>
    <name evidence="3" type="ORF">G1H19_15815</name>
</gene>
<dbReference type="EMBL" id="JAAGWK010000022">
    <property type="protein sequence ID" value="NEL55456.1"/>
    <property type="molecule type" value="Genomic_DNA"/>
</dbReference>
<protein>
    <recommendedName>
        <fullName evidence="5">DNA-binding protein</fullName>
    </recommendedName>
</protein>
<dbReference type="InterPro" id="IPR002878">
    <property type="entry name" value="ChsH2_C"/>
</dbReference>
<dbReference type="InterPro" id="IPR052513">
    <property type="entry name" value="Thioester_dehydratase-like"/>
</dbReference>